<dbReference type="EMBL" id="MOMC01000022">
    <property type="protein sequence ID" value="ONH30869.1"/>
    <property type="molecule type" value="Genomic_DNA"/>
</dbReference>
<dbReference type="AlphaFoldDB" id="A0A1V2IDB9"/>
<dbReference type="OrthoDB" id="1492465at2"/>
<evidence type="ECO:0000313" key="2">
    <source>
        <dbReference type="EMBL" id="ONH30869.1"/>
    </source>
</evidence>
<dbReference type="Proteomes" id="UP000188929">
    <property type="component" value="Unassembled WGS sequence"/>
</dbReference>
<dbReference type="RefSeq" id="WP_076816522.1">
    <property type="nucleotide sequence ID" value="NZ_MOMC01000022.1"/>
</dbReference>
<comment type="caution">
    <text evidence="2">The sequence shown here is derived from an EMBL/GenBank/DDBJ whole genome shotgun (WGS) entry which is preliminary data.</text>
</comment>
<evidence type="ECO:0000259" key="1">
    <source>
        <dbReference type="Pfam" id="PF13577"/>
    </source>
</evidence>
<dbReference type="InterPro" id="IPR032710">
    <property type="entry name" value="NTF2-like_dom_sf"/>
</dbReference>
<evidence type="ECO:0000313" key="3">
    <source>
        <dbReference type="Proteomes" id="UP000188929"/>
    </source>
</evidence>
<dbReference type="Gene3D" id="3.10.450.50">
    <property type="match status" value="1"/>
</dbReference>
<dbReference type="STRING" id="1834516.BL253_12300"/>
<protein>
    <recommendedName>
        <fullName evidence="1">SnoaL-like domain-containing protein</fullName>
    </recommendedName>
</protein>
<dbReference type="SUPFAM" id="SSF54427">
    <property type="entry name" value="NTF2-like"/>
    <property type="match status" value="1"/>
</dbReference>
<keyword evidence="3" id="KW-1185">Reference proteome</keyword>
<feature type="domain" description="SnoaL-like" evidence="1">
    <location>
        <begin position="11"/>
        <end position="134"/>
    </location>
</feature>
<accession>A0A1V2IDB9</accession>
<name>A0A1V2IDB9_9ACTN</name>
<proteinExistence type="predicted"/>
<sequence>MSGTEAEALAELAAREAIRQQLHNYCRAMDRRDDELGYAVWHEDGTADYGAAVFRGSGRDFVDQVSRNHLRRLAHSHQIATVGIEVRGERAVSESYVTVRLRTAVAGGFTEEFYAGRYLDRWSRRDGRWAIDHRVWVLDFDEQDRPVTARLPGGGSRDTADPSYELFRGLRAGI</sequence>
<reference evidence="3" key="1">
    <citation type="submission" date="2016-10" db="EMBL/GenBank/DDBJ databases">
        <title>Frankia sp. NRRL B-16386 Genome sequencing.</title>
        <authorList>
            <person name="Ghodhbane-Gtari F."/>
            <person name="Swanson E."/>
            <person name="Gueddou A."/>
            <person name="Hezbri K."/>
            <person name="Ktari K."/>
            <person name="Nouioui I."/>
            <person name="Morris K."/>
            <person name="Simpson S."/>
            <person name="Abebe-Akele F."/>
            <person name="Thomas K."/>
            <person name="Gtari M."/>
            <person name="Tisa L.S."/>
        </authorList>
    </citation>
    <scope>NUCLEOTIDE SEQUENCE [LARGE SCALE GENOMIC DNA]</scope>
    <source>
        <strain evidence="3">NRRL B-16386</strain>
    </source>
</reference>
<gene>
    <name evidence="2" type="ORF">BL253_12300</name>
</gene>
<dbReference type="InterPro" id="IPR037401">
    <property type="entry name" value="SnoaL-like"/>
</dbReference>
<dbReference type="Pfam" id="PF13577">
    <property type="entry name" value="SnoaL_4"/>
    <property type="match status" value="1"/>
</dbReference>
<organism evidence="2 3">
    <name type="scientific">Pseudofrankia asymbiotica</name>
    <dbReference type="NCBI Taxonomy" id="1834516"/>
    <lineage>
        <taxon>Bacteria</taxon>
        <taxon>Bacillati</taxon>
        <taxon>Actinomycetota</taxon>
        <taxon>Actinomycetes</taxon>
        <taxon>Frankiales</taxon>
        <taxon>Frankiaceae</taxon>
        <taxon>Pseudofrankia</taxon>
    </lineage>
</organism>